<evidence type="ECO:0008006" key="3">
    <source>
        <dbReference type="Google" id="ProtNLM"/>
    </source>
</evidence>
<sequence>MNDFSLEIFNEIRKVAEAIPGGCFCTTSPITGKAKLPAIYVVILPLGEDTKTADSSGEEIWTRTTVEIQAYSGTTEHAARGIIRAVDDRLRNMGFRRSNYTLVPNSDPSIKRVSAKWRARINSGGAIAVW</sequence>
<gene>
    <name evidence="1" type="ORF">K6V98_08330</name>
</gene>
<evidence type="ECO:0000313" key="1">
    <source>
        <dbReference type="EMBL" id="MBY4798351.1"/>
    </source>
</evidence>
<name>A0ABS7MMS6_9ACTN</name>
<keyword evidence="2" id="KW-1185">Reference proteome</keyword>
<organism evidence="1 2">
    <name type="scientific">Collinsella ureilytica</name>
    <dbReference type="NCBI Taxonomy" id="2869515"/>
    <lineage>
        <taxon>Bacteria</taxon>
        <taxon>Bacillati</taxon>
        <taxon>Actinomycetota</taxon>
        <taxon>Coriobacteriia</taxon>
        <taxon>Coriobacteriales</taxon>
        <taxon>Coriobacteriaceae</taxon>
        <taxon>Collinsella</taxon>
    </lineage>
</organism>
<proteinExistence type="predicted"/>
<dbReference type="Proteomes" id="UP000700908">
    <property type="component" value="Unassembled WGS sequence"/>
</dbReference>
<protein>
    <recommendedName>
        <fullName evidence="3">DUF3168 domain-containing protein</fullName>
    </recommendedName>
</protein>
<accession>A0ABS7MMS6</accession>
<reference evidence="1 2" key="1">
    <citation type="submission" date="2021-08" db="EMBL/GenBank/DDBJ databases">
        <title>Collinsella faecalis sp. nov. isolated from swine faeces.</title>
        <authorList>
            <person name="Oh B.S."/>
            <person name="Lee J.H."/>
        </authorList>
    </citation>
    <scope>NUCLEOTIDE SEQUENCE [LARGE SCALE GENOMIC DNA]</scope>
    <source>
        <strain evidence="1 2">AGMB00827</strain>
    </source>
</reference>
<evidence type="ECO:0000313" key="2">
    <source>
        <dbReference type="Proteomes" id="UP000700908"/>
    </source>
</evidence>
<dbReference type="EMBL" id="JAIMFO010000010">
    <property type="protein sequence ID" value="MBY4798351.1"/>
    <property type="molecule type" value="Genomic_DNA"/>
</dbReference>
<comment type="caution">
    <text evidence="1">The sequence shown here is derived from an EMBL/GenBank/DDBJ whole genome shotgun (WGS) entry which is preliminary data.</text>
</comment>
<dbReference type="RefSeq" id="WP_222200075.1">
    <property type="nucleotide sequence ID" value="NZ_JAIMFO010000010.1"/>
</dbReference>